<reference evidence="1 2" key="1">
    <citation type="submission" date="2019-05" db="EMBL/GenBank/DDBJ databases">
        <title>Dyadobacter AR-3-8 sp. nov., isolated from arctic soil.</title>
        <authorList>
            <person name="Chaudhary D.K."/>
        </authorList>
    </citation>
    <scope>NUCLEOTIDE SEQUENCE [LARGE SCALE GENOMIC DNA]</scope>
    <source>
        <strain evidence="1 2">AR-3-8</strain>
    </source>
</reference>
<proteinExistence type="predicted"/>
<dbReference type="RefSeq" id="WP_137343876.1">
    <property type="nucleotide sequence ID" value="NZ_BSQH01000005.1"/>
</dbReference>
<organism evidence="1 2">
    <name type="scientific">Dyadobacter frigoris</name>
    <dbReference type="NCBI Taxonomy" id="2576211"/>
    <lineage>
        <taxon>Bacteria</taxon>
        <taxon>Pseudomonadati</taxon>
        <taxon>Bacteroidota</taxon>
        <taxon>Cytophagia</taxon>
        <taxon>Cytophagales</taxon>
        <taxon>Spirosomataceae</taxon>
        <taxon>Dyadobacter</taxon>
    </lineage>
</organism>
<evidence type="ECO:0000313" key="2">
    <source>
        <dbReference type="Proteomes" id="UP000304900"/>
    </source>
</evidence>
<name>A0A4U6CS54_9BACT</name>
<dbReference type="Proteomes" id="UP000304900">
    <property type="component" value="Unassembled WGS sequence"/>
</dbReference>
<dbReference type="EMBL" id="SZVO01000021">
    <property type="protein sequence ID" value="TKT87016.1"/>
    <property type="molecule type" value="Genomic_DNA"/>
</dbReference>
<dbReference type="AlphaFoldDB" id="A0A4U6CS54"/>
<gene>
    <name evidence="1" type="ORF">FDK13_30850</name>
</gene>
<evidence type="ECO:0000313" key="1">
    <source>
        <dbReference type="EMBL" id="TKT87016.1"/>
    </source>
</evidence>
<keyword evidence="2" id="KW-1185">Reference proteome</keyword>
<accession>A0A4U6CS54</accession>
<protein>
    <submittedName>
        <fullName evidence="1">Uncharacterized protein</fullName>
    </submittedName>
</protein>
<comment type="caution">
    <text evidence="1">The sequence shown here is derived from an EMBL/GenBank/DDBJ whole genome shotgun (WGS) entry which is preliminary data.</text>
</comment>
<sequence length="206" mass="23288">MNKIVRILMFFCLSGILWDCKKNNPKPDNTNPFEGWKLEGETNDRPGPGFSWRLSTDNQTDGYFDLAADRLFYLNMSSEHTRDVILTVTKRDDSFIDPTFRIYGRFQQCLLMSTPTISSGAFKASGIFQGDGIGSNSLYYGITWTPALSKSPVNSKETYKFKVYIDSKDSLCTEGFVQVDMVAPAVINSKGSYLDGDHLYFVKKSR</sequence>